<dbReference type="WBParaSite" id="NBR_0000885001-mRNA-1">
    <property type="protein sequence ID" value="NBR_0000885001-mRNA-1"/>
    <property type="gene ID" value="NBR_0000885001"/>
</dbReference>
<reference evidence="5" key="1">
    <citation type="submission" date="2017-02" db="UniProtKB">
        <authorList>
            <consortium name="WormBaseParasite"/>
        </authorList>
    </citation>
    <scope>IDENTIFICATION</scope>
</reference>
<evidence type="ECO:0000313" key="3">
    <source>
        <dbReference type="EMBL" id="VDL72440.1"/>
    </source>
</evidence>
<proteinExistence type="predicted"/>
<keyword evidence="2" id="KW-0812">Transmembrane</keyword>
<feature type="region of interest" description="Disordered" evidence="1">
    <location>
        <begin position="1"/>
        <end position="54"/>
    </location>
</feature>
<keyword evidence="2" id="KW-0472">Membrane</keyword>
<evidence type="ECO:0000313" key="5">
    <source>
        <dbReference type="WBParaSite" id="NBR_0000885001-mRNA-1"/>
    </source>
</evidence>
<evidence type="ECO:0000256" key="1">
    <source>
        <dbReference type="SAM" id="MobiDB-lite"/>
    </source>
</evidence>
<protein>
    <submittedName>
        <fullName evidence="5">Transmembrane protein</fullName>
    </submittedName>
</protein>
<evidence type="ECO:0000256" key="2">
    <source>
        <dbReference type="SAM" id="Phobius"/>
    </source>
</evidence>
<dbReference type="EMBL" id="UYSL01020059">
    <property type="protein sequence ID" value="VDL72440.1"/>
    <property type="molecule type" value="Genomic_DNA"/>
</dbReference>
<dbReference type="AlphaFoldDB" id="A0A0N4Y032"/>
<organism evidence="5">
    <name type="scientific">Nippostrongylus brasiliensis</name>
    <name type="common">Rat hookworm</name>
    <dbReference type="NCBI Taxonomy" id="27835"/>
    <lineage>
        <taxon>Eukaryota</taxon>
        <taxon>Metazoa</taxon>
        <taxon>Ecdysozoa</taxon>
        <taxon>Nematoda</taxon>
        <taxon>Chromadorea</taxon>
        <taxon>Rhabditida</taxon>
        <taxon>Rhabditina</taxon>
        <taxon>Rhabditomorpha</taxon>
        <taxon>Strongyloidea</taxon>
        <taxon>Heligmosomidae</taxon>
        <taxon>Nippostrongylus</taxon>
    </lineage>
</organism>
<dbReference type="Proteomes" id="UP000271162">
    <property type="component" value="Unassembled WGS sequence"/>
</dbReference>
<gene>
    <name evidence="3" type="ORF">NBR_LOCUS8851</name>
</gene>
<accession>A0A0N4Y032</accession>
<evidence type="ECO:0000313" key="4">
    <source>
        <dbReference type="Proteomes" id="UP000271162"/>
    </source>
</evidence>
<feature type="transmembrane region" description="Helical" evidence="2">
    <location>
        <begin position="109"/>
        <end position="135"/>
    </location>
</feature>
<sequence length="167" mass="18787">MRDVTREFKETRSLHQSNLENRKSWRKKKKKDRNDNCSGASDGGSGSSVGSEKGSVNEMAKVSAPVNITGDKQTVRTSFEVMVDNEAVVTFTQILMAAANSGYHTPLVVLLYLVLIALVLKMFVYAAKEVVWIFLKVEAFILRQRNRKTKSCDEIPYDPELGDPDRK</sequence>
<keyword evidence="2" id="KW-1133">Transmembrane helix</keyword>
<feature type="compositionally biased region" description="Basic and acidic residues" evidence="1">
    <location>
        <begin position="1"/>
        <end position="13"/>
    </location>
</feature>
<reference evidence="3 4" key="2">
    <citation type="submission" date="2018-11" db="EMBL/GenBank/DDBJ databases">
        <authorList>
            <consortium name="Pathogen Informatics"/>
        </authorList>
    </citation>
    <scope>NUCLEOTIDE SEQUENCE [LARGE SCALE GENOMIC DNA]</scope>
</reference>
<name>A0A0N4Y032_NIPBR</name>
<keyword evidence="4" id="KW-1185">Reference proteome</keyword>